<evidence type="ECO:0000256" key="4">
    <source>
        <dbReference type="ARBA" id="ARBA00047899"/>
    </source>
</evidence>
<dbReference type="Gramene" id="AET5Gv20810200.1">
    <property type="protein sequence ID" value="AET5Gv20810200.1"/>
    <property type="gene ID" value="AET5Gv20810200"/>
</dbReference>
<feature type="domain" description="Bulb-type lectin" evidence="7">
    <location>
        <begin position="36"/>
        <end position="165"/>
    </location>
</feature>
<dbReference type="InterPro" id="IPR036426">
    <property type="entry name" value="Bulb-type_lectin_dom_sf"/>
</dbReference>
<dbReference type="EC" id="2.7.11.1" evidence="2"/>
<keyword evidence="6" id="KW-1133">Transmembrane helix</keyword>
<reference evidence="8" key="4">
    <citation type="submission" date="2019-03" db="UniProtKB">
        <authorList>
            <consortium name="EnsemblPlants"/>
        </authorList>
    </citation>
    <scope>IDENTIFICATION</scope>
</reference>
<sequence>QYQFWPQLPMDWPAFPCFSRIAVLILLIFLPLRASEDRLVPGKTLSPGATIVSYGGAFVLGFFSLSNSSTPARMYVGIWYNNIPELTVVWVGNRGNPASNTTSPMLSLTNSSNLVLSDGDGGRVIWTTTNMGTAAGSSPSVAVLLNTGNLVVRSLNGTTLWQSFEHHTDTLLPGMKLRFKYMQNGTSNRLVSWKGPSDPSPGRFSYGGDTSTFPQIFLWDEERPVSRSAPWTGYLVKSELRYQQANSTADVIIYLAVVDGDDEIYTTYSVSDGAPHTRQERKWEKTQECIVASNEYLI</sequence>
<evidence type="ECO:0000256" key="1">
    <source>
        <dbReference type="ARBA" id="ARBA00004479"/>
    </source>
</evidence>
<proteinExistence type="predicted"/>
<reference evidence="8" key="3">
    <citation type="journal article" date="2017" name="Nature">
        <title>Genome sequence of the progenitor of the wheat D genome Aegilops tauschii.</title>
        <authorList>
            <person name="Luo M.C."/>
            <person name="Gu Y.Q."/>
            <person name="Puiu D."/>
            <person name="Wang H."/>
            <person name="Twardziok S.O."/>
            <person name="Deal K.R."/>
            <person name="Huo N."/>
            <person name="Zhu T."/>
            <person name="Wang L."/>
            <person name="Wang Y."/>
            <person name="McGuire P.E."/>
            <person name="Liu S."/>
            <person name="Long H."/>
            <person name="Ramasamy R.K."/>
            <person name="Rodriguez J.C."/>
            <person name="Van S.L."/>
            <person name="Yuan L."/>
            <person name="Wang Z."/>
            <person name="Xia Z."/>
            <person name="Xiao L."/>
            <person name="Anderson O.D."/>
            <person name="Ouyang S."/>
            <person name="Liang Y."/>
            <person name="Zimin A.V."/>
            <person name="Pertea G."/>
            <person name="Qi P."/>
            <person name="Bennetzen J.L."/>
            <person name="Dai X."/>
            <person name="Dawson M.W."/>
            <person name="Muller H.G."/>
            <person name="Kugler K."/>
            <person name="Rivarola-Duarte L."/>
            <person name="Spannagl M."/>
            <person name="Mayer K.F.X."/>
            <person name="Lu F.H."/>
            <person name="Bevan M.W."/>
            <person name="Leroy P."/>
            <person name="Li P."/>
            <person name="You F.M."/>
            <person name="Sun Q."/>
            <person name="Liu Z."/>
            <person name="Lyons E."/>
            <person name="Wicker T."/>
            <person name="Salzberg S.L."/>
            <person name="Devos K.M."/>
            <person name="Dvorak J."/>
        </authorList>
    </citation>
    <scope>NUCLEOTIDE SEQUENCE [LARGE SCALE GENOMIC DNA]</scope>
    <source>
        <strain evidence="8">cv. AL8/78</strain>
    </source>
</reference>
<organism evidence="8 9">
    <name type="scientific">Aegilops tauschii subsp. strangulata</name>
    <name type="common">Goatgrass</name>
    <dbReference type="NCBI Taxonomy" id="200361"/>
    <lineage>
        <taxon>Eukaryota</taxon>
        <taxon>Viridiplantae</taxon>
        <taxon>Streptophyta</taxon>
        <taxon>Embryophyta</taxon>
        <taxon>Tracheophyta</taxon>
        <taxon>Spermatophyta</taxon>
        <taxon>Magnoliopsida</taxon>
        <taxon>Liliopsida</taxon>
        <taxon>Poales</taxon>
        <taxon>Poaceae</taxon>
        <taxon>BOP clade</taxon>
        <taxon>Pooideae</taxon>
        <taxon>Triticodae</taxon>
        <taxon>Triticeae</taxon>
        <taxon>Triticinae</taxon>
        <taxon>Aegilops</taxon>
    </lineage>
</organism>
<dbReference type="Gene3D" id="2.90.10.10">
    <property type="entry name" value="Bulb-type lectin domain"/>
    <property type="match status" value="1"/>
</dbReference>
<dbReference type="PANTHER" id="PTHR32444">
    <property type="entry name" value="BULB-TYPE LECTIN DOMAIN-CONTAINING PROTEIN"/>
    <property type="match status" value="1"/>
</dbReference>
<dbReference type="STRING" id="200361.A0A453LK76"/>
<evidence type="ECO:0000256" key="5">
    <source>
        <dbReference type="ARBA" id="ARBA00048679"/>
    </source>
</evidence>
<accession>A0A453LK76</accession>
<keyword evidence="6" id="KW-0812">Transmembrane</keyword>
<dbReference type="SMART" id="SM00108">
    <property type="entry name" value="B_lectin"/>
    <property type="match status" value="1"/>
</dbReference>
<dbReference type="Pfam" id="PF01453">
    <property type="entry name" value="B_lectin"/>
    <property type="match status" value="1"/>
</dbReference>
<comment type="subcellular location">
    <subcellularLocation>
        <location evidence="1">Membrane</location>
        <topology evidence="1">Single-pass type I membrane protein</topology>
    </subcellularLocation>
</comment>
<evidence type="ECO:0000313" key="9">
    <source>
        <dbReference type="Proteomes" id="UP000015105"/>
    </source>
</evidence>
<dbReference type="Proteomes" id="UP000015105">
    <property type="component" value="Chromosome 5D"/>
</dbReference>
<evidence type="ECO:0000313" key="8">
    <source>
        <dbReference type="EnsemblPlants" id="AET5Gv20810200.1"/>
    </source>
</evidence>
<keyword evidence="3" id="KW-0675">Receptor</keyword>
<protein>
    <recommendedName>
        <fullName evidence="2">non-specific serine/threonine protein kinase</fullName>
        <ecNumber evidence="2">2.7.11.1</ecNumber>
    </recommendedName>
</protein>
<dbReference type="AlphaFoldDB" id="A0A453LK76"/>
<reference evidence="9" key="1">
    <citation type="journal article" date="2014" name="Science">
        <title>Ancient hybridizations among the ancestral genomes of bread wheat.</title>
        <authorList>
            <consortium name="International Wheat Genome Sequencing Consortium,"/>
            <person name="Marcussen T."/>
            <person name="Sandve S.R."/>
            <person name="Heier L."/>
            <person name="Spannagl M."/>
            <person name="Pfeifer M."/>
            <person name="Jakobsen K.S."/>
            <person name="Wulff B.B."/>
            <person name="Steuernagel B."/>
            <person name="Mayer K.F."/>
            <person name="Olsen O.A."/>
        </authorList>
    </citation>
    <scope>NUCLEOTIDE SEQUENCE [LARGE SCALE GENOMIC DNA]</scope>
    <source>
        <strain evidence="9">cv. AL8/78</strain>
    </source>
</reference>
<keyword evidence="9" id="KW-1185">Reference proteome</keyword>
<keyword evidence="6" id="KW-0472">Membrane</keyword>
<comment type="catalytic activity">
    <reaction evidence="4">
        <text>L-threonyl-[protein] + ATP = O-phospho-L-threonyl-[protein] + ADP + H(+)</text>
        <dbReference type="Rhea" id="RHEA:46608"/>
        <dbReference type="Rhea" id="RHEA-COMP:11060"/>
        <dbReference type="Rhea" id="RHEA-COMP:11605"/>
        <dbReference type="ChEBI" id="CHEBI:15378"/>
        <dbReference type="ChEBI" id="CHEBI:30013"/>
        <dbReference type="ChEBI" id="CHEBI:30616"/>
        <dbReference type="ChEBI" id="CHEBI:61977"/>
        <dbReference type="ChEBI" id="CHEBI:456216"/>
        <dbReference type="EC" id="2.7.11.1"/>
    </reaction>
</comment>
<dbReference type="GO" id="GO:0051707">
    <property type="term" value="P:response to other organism"/>
    <property type="evidence" value="ECO:0007669"/>
    <property type="project" value="UniProtKB-ARBA"/>
</dbReference>
<evidence type="ECO:0000256" key="2">
    <source>
        <dbReference type="ARBA" id="ARBA00012513"/>
    </source>
</evidence>
<dbReference type="PANTHER" id="PTHR32444:SF118">
    <property type="entry name" value="OS09G0551150 PROTEIN"/>
    <property type="match status" value="1"/>
</dbReference>
<dbReference type="EnsemblPlants" id="AET5Gv20810200.1">
    <property type="protein sequence ID" value="AET5Gv20810200.1"/>
    <property type="gene ID" value="AET5Gv20810200"/>
</dbReference>
<reference evidence="9" key="2">
    <citation type="journal article" date="2017" name="Nat. Plants">
        <title>The Aegilops tauschii genome reveals multiple impacts of transposons.</title>
        <authorList>
            <person name="Zhao G."/>
            <person name="Zou C."/>
            <person name="Li K."/>
            <person name="Wang K."/>
            <person name="Li T."/>
            <person name="Gao L."/>
            <person name="Zhang X."/>
            <person name="Wang H."/>
            <person name="Yang Z."/>
            <person name="Liu X."/>
            <person name="Jiang W."/>
            <person name="Mao L."/>
            <person name="Kong X."/>
            <person name="Jiao Y."/>
            <person name="Jia J."/>
        </authorList>
    </citation>
    <scope>NUCLEOTIDE SEQUENCE [LARGE SCALE GENOMIC DNA]</scope>
    <source>
        <strain evidence="9">cv. AL8/78</strain>
    </source>
</reference>
<feature type="transmembrane region" description="Helical" evidence="6">
    <location>
        <begin position="44"/>
        <end position="65"/>
    </location>
</feature>
<evidence type="ECO:0000256" key="3">
    <source>
        <dbReference type="ARBA" id="ARBA00023170"/>
    </source>
</evidence>
<dbReference type="SUPFAM" id="SSF51110">
    <property type="entry name" value="alpha-D-mannose-specific plant lectins"/>
    <property type="match status" value="1"/>
</dbReference>
<reference evidence="8" key="5">
    <citation type="journal article" date="2021" name="G3 (Bethesda)">
        <title>Aegilops tauschii genome assembly Aet v5.0 features greater sequence contiguity and improved annotation.</title>
        <authorList>
            <person name="Wang L."/>
            <person name="Zhu T."/>
            <person name="Rodriguez J.C."/>
            <person name="Deal K.R."/>
            <person name="Dubcovsky J."/>
            <person name="McGuire P.E."/>
            <person name="Lux T."/>
            <person name="Spannagl M."/>
            <person name="Mayer K.F.X."/>
            <person name="Baldrich P."/>
            <person name="Meyers B.C."/>
            <person name="Huo N."/>
            <person name="Gu Y.Q."/>
            <person name="Zhou H."/>
            <person name="Devos K.M."/>
            <person name="Bennetzen J.L."/>
            <person name="Unver T."/>
            <person name="Budak H."/>
            <person name="Gulick P.J."/>
            <person name="Galiba G."/>
            <person name="Kalapos B."/>
            <person name="Nelson D.R."/>
            <person name="Li P."/>
            <person name="You F.M."/>
            <person name="Luo M.C."/>
            <person name="Dvorak J."/>
        </authorList>
    </citation>
    <scope>NUCLEOTIDE SEQUENCE [LARGE SCALE GENOMIC DNA]</scope>
    <source>
        <strain evidence="8">cv. AL8/78</strain>
    </source>
</reference>
<evidence type="ECO:0000259" key="7">
    <source>
        <dbReference type="PROSITE" id="PS50927"/>
    </source>
</evidence>
<dbReference type="GO" id="GO:0016020">
    <property type="term" value="C:membrane"/>
    <property type="evidence" value="ECO:0007669"/>
    <property type="project" value="UniProtKB-SubCell"/>
</dbReference>
<feature type="transmembrane region" description="Helical" evidence="6">
    <location>
        <begin position="12"/>
        <end position="32"/>
    </location>
</feature>
<evidence type="ECO:0000256" key="6">
    <source>
        <dbReference type="SAM" id="Phobius"/>
    </source>
</evidence>
<comment type="catalytic activity">
    <reaction evidence="5">
        <text>L-seryl-[protein] + ATP = O-phospho-L-seryl-[protein] + ADP + H(+)</text>
        <dbReference type="Rhea" id="RHEA:17989"/>
        <dbReference type="Rhea" id="RHEA-COMP:9863"/>
        <dbReference type="Rhea" id="RHEA-COMP:11604"/>
        <dbReference type="ChEBI" id="CHEBI:15378"/>
        <dbReference type="ChEBI" id="CHEBI:29999"/>
        <dbReference type="ChEBI" id="CHEBI:30616"/>
        <dbReference type="ChEBI" id="CHEBI:83421"/>
        <dbReference type="ChEBI" id="CHEBI:456216"/>
        <dbReference type="EC" id="2.7.11.1"/>
    </reaction>
</comment>
<dbReference type="CDD" id="cd00028">
    <property type="entry name" value="B_lectin"/>
    <property type="match status" value="1"/>
</dbReference>
<dbReference type="GO" id="GO:0004674">
    <property type="term" value="F:protein serine/threonine kinase activity"/>
    <property type="evidence" value="ECO:0007669"/>
    <property type="project" value="UniProtKB-EC"/>
</dbReference>
<dbReference type="InterPro" id="IPR001480">
    <property type="entry name" value="Bulb-type_lectin_dom"/>
</dbReference>
<dbReference type="PROSITE" id="PS50927">
    <property type="entry name" value="BULB_LECTIN"/>
    <property type="match status" value="1"/>
</dbReference>
<name>A0A453LK76_AEGTS</name>